<evidence type="ECO:0000313" key="3">
    <source>
        <dbReference type="EMBL" id="EDO06033.1"/>
    </source>
</evidence>
<dbReference type="Proteomes" id="UP000002173">
    <property type="component" value="Unassembled WGS sequence"/>
</dbReference>
<dbReference type="EMBL" id="AAXT01000003">
    <property type="protein sequence ID" value="EDO06033.1"/>
    <property type="molecule type" value="Genomic_DNA"/>
</dbReference>
<organism evidence="3 4">
    <name type="scientific">Babesia bovis</name>
    <dbReference type="NCBI Taxonomy" id="5865"/>
    <lineage>
        <taxon>Eukaryota</taxon>
        <taxon>Sar</taxon>
        <taxon>Alveolata</taxon>
        <taxon>Apicomplexa</taxon>
        <taxon>Aconoidasida</taxon>
        <taxon>Piroplasmida</taxon>
        <taxon>Babesiidae</taxon>
        <taxon>Babesia</taxon>
    </lineage>
</organism>
<accession>A7ASX2</accession>
<evidence type="ECO:0000313" key="2">
    <source>
        <dbReference type="EMBL" id="BAN65128.1"/>
    </source>
</evidence>
<dbReference type="RefSeq" id="XP_001609601.1">
    <property type="nucleotide sequence ID" value="XM_001609551.1"/>
</dbReference>
<dbReference type="AlphaFoldDB" id="A7ASX2"/>
<keyword evidence="4" id="KW-1185">Reference proteome</keyword>
<evidence type="ECO:0000256" key="1">
    <source>
        <dbReference type="SAM" id="MobiDB-lite"/>
    </source>
</evidence>
<dbReference type="EMBL" id="AK442467">
    <property type="protein sequence ID" value="BAN66261.1"/>
    <property type="molecule type" value="mRNA"/>
</dbReference>
<gene>
    <name evidence="2 3" type="ORF">BBOV_II000730</name>
</gene>
<feature type="compositionally biased region" description="Basic and acidic residues" evidence="1">
    <location>
        <begin position="72"/>
        <end position="83"/>
    </location>
</feature>
<dbReference type="GeneID" id="5477825"/>
<sequence>MAVTARNNGFRKVAKWIVGAVVVASASNGIVMAEKETPEIPEIPEEEETKMEVTEVPEQKQTKTEVPAVPEGGDRDAGEKSKDGSGATPAEPKQQKSSSSAEKDWKSSGDFSKANVEDWMHDSFINSKGPVGIGKNVAENAAFRIAQREGKQYVPPTPAANPKQAAEATPAAAPAQ</sequence>
<reference evidence="4" key="4">
    <citation type="journal article" date="2020" name="Data Brief">
        <title>Transcriptome dataset of Babesia bovis life stages within vertebrate and invertebrate hosts.</title>
        <authorList>
            <person name="Ueti M.W."/>
            <person name="Johnson W.C."/>
            <person name="Kappmeyer L.S."/>
            <person name="Herndon D.R."/>
            <person name="Mousel M.R."/>
            <person name="Reif K.E."/>
            <person name="Taus N.S."/>
            <person name="Ifeonu O.O."/>
            <person name="Silva J.C."/>
            <person name="Suarez C.E."/>
            <person name="Brayton K.A."/>
        </authorList>
    </citation>
    <scope>NUCLEOTIDE SEQUENCE [LARGE SCALE GENOMIC DNA]</scope>
</reference>
<reference evidence="3" key="2">
    <citation type="submission" date="2007-08" db="EMBL/GenBank/DDBJ databases">
        <authorList>
            <person name="Nene V."/>
        </authorList>
    </citation>
    <scope>NUCLEOTIDE SEQUENCE</scope>
    <source>
        <strain evidence="3">T2Bo</strain>
    </source>
</reference>
<evidence type="ECO:0000313" key="4">
    <source>
        <dbReference type="Proteomes" id="UP000002173"/>
    </source>
</evidence>
<feature type="compositionally biased region" description="Low complexity" evidence="1">
    <location>
        <begin position="160"/>
        <end position="176"/>
    </location>
</feature>
<protein>
    <submittedName>
        <fullName evidence="3">Uncharacterized protein</fullName>
    </submittedName>
</protein>
<dbReference type="EMBL" id="AK441334">
    <property type="protein sequence ID" value="BAN65128.1"/>
    <property type="molecule type" value="mRNA"/>
</dbReference>
<feature type="compositionally biased region" description="Basic and acidic residues" evidence="1">
    <location>
        <begin position="50"/>
        <end position="63"/>
    </location>
</feature>
<reference evidence="3 4" key="1">
    <citation type="journal article" date="2007" name="PLoS Pathog.">
        <title>Genome sequence of Babesia bovis and comparative analysis of apicomplexan hemoprotozoa.</title>
        <authorList>
            <person name="Brayton K.A."/>
            <person name="Lau A.O.T."/>
            <person name="Herndon D.R."/>
            <person name="Hannick L."/>
            <person name="Kappmeyer L.S."/>
            <person name="Berens S.J."/>
            <person name="Bidwell S.L."/>
            <person name="Brown W.C."/>
            <person name="Crabtree J."/>
            <person name="Fadrosh D."/>
            <person name="Feldblum T."/>
            <person name="Forberger H.A."/>
            <person name="Haas B.J."/>
            <person name="Howell J.M."/>
            <person name="Khouri H."/>
            <person name="Koo H."/>
            <person name="Mann D.J."/>
            <person name="Norimine J."/>
            <person name="Paulsen I.T."/>
            <person name="Radune D."/>
            <person name="Ren Q."/>
            <person name="Smith R.K. Jr."/>
            <person name="Suarez C.E."/>
            <person name="White O."/>
            <person name="Wortman J.R."/>
            <person name="Knowles D.P. Jr."/>
            <person name="McElwain T.F."/>
            <person name="Nene V.M."/>
        </authorList>
    </citation>
    <scope>NUCLEOTIDE SEQUENCE [LARGE SCALE GENOMIC DNA]</scope>
    <source>
        <strain evidence="3">T2Bo</strain>
    </source>
</reference>
<proteinExistence type="evidence at transcript level"/>
<feature type="region of interest" description="Disordered" evidence="1">
    <location>
        <begin position="148"/>
        <end position="176"/>
    </location>
</feature>
<reference evidence="2" key="3">
    <citation type="journal article" date="2014" name="BMC Genomics">
        <title>The Babesia bovis gene and promoter model: an update from full-length EST analysis.</title>
        <authorList>
            <person name="Yamagishi J."/>
            <person name="Wakaguri H."/>
            <person name="Yokoyama N."/>
            <person name="Yamashita R."/>
            <person name="Suzuki Y."/>
            <person name="Xuan X."/>
            <person name="Igarashi I."/>
        </authorList>
    </citation>
    <scope>NUCLEOTIDE SEQUENCE</scope>
    <source>
        <strain evidence="2">Texas</strain>
    </source>
</reference>
<dbReference type="VEuPathDB" id="PiroplasmaDB:BBOV_II000730"/>
<dbReference type="KEGG" id="bbo:BBOV_II000730"/>
<name>A7ASX2_BABBO</name>
<reference evidence="4" key="5">
    <citation type="journal article" date="2021" name="Int. J. Parasitol.">
        <title>Comparative analysis of gene expression between Babesia bovis blood stages and kinetes allowed by improved genome annotation.</title>
        <authorList>
            <person name="Ueti M.W."/>
            <person name="Johnson W.C."/>
            <person name="Kappmeyer L.S."/>
            <person name="Herndon D.R."/>
            <person name="Mousel M.R."/>
            <person name="Reif K.E."/>
            <person name="Taus N.S."/>
            <person name="Ifeonu O.O."/>
            <person name="Silva J.C."/>
            <person name="Suarez C.E."/>
            <person name="Brayton K.A."/>
        </authorList>
    </citation>
    <scope>NUCLEOTIDE SEQUENCE [LARGE SCALE GENOMIC DNA]</scope>
</reference>
<feature type="region of interest" description="Disordered" evidence="1">
    <location>
        <begin position="33"/>
        <end position="109"/>
    </location>
</feature>